<dbReference type="PANTHER" id="PTHR33365:SF11">
    <property type="entry name" value="TAT PATHWAY SIGNAL SEQUENCE"/>
    <property type="match status" value="1"/>
</dbReference>
<reference evidence="5 6" key="1">
    <citation type="journal article" date="2012" name="Science">
        <title>The Paleozoic origin of enzymatic lignin decomposition reconstructed from 31 fungal genomes.</title>
        <authorList>
            <person name="Floudas D."/>
            <person name="Binder M."/>
            <person name="Riley R."/>
            <person name="Barry K."/>
            <person name="Blanchette R.A."/>
            <person name="Henrissat B."/>
            <person name="Martinez A.T."/>
            <person name="Otillar R."/>
            <person name="Spatafora J.W."/>
            <person name="Yadav J.S."/>
            <person name="Aerts A."/>
            <person name="Benoit I."/>
            <person name="Boyd A."/>
            <person name="Carlson A."/>
            <person name="Copeland A."/>
            <person name="Coutinho P.M."/>
            <person name="de Vries R.P."/>
            <person name="Ferreira P."/>
            <person name="Findley K."/>
            <person name="Foster B."/>
            <person name="Gaskell J."/>
            <person name="Glotzer D."/>
            <person name="Gorecki P."/>
            <person name="Heitman J."/>
            <person name="Hesse C."/>
            <person name="Hori C."/>
            <person name="Igarashi K."/>
            <person name="Jurgens J.A."/>
            <person name="Kallen N."/>
            <person name="Kersten P."/>
            <person name="Kohler A."/>
            <person name="Kuees U."/>
            <person name="Kumar T.K.A."/>
            <person name="Kuo A."/>
            <person name="LaButti K."/>
            <person name="Larrondo L.F."/>
            <person name="Lindquist E."/>
            <person name="Ling A."/>
            <person name="Lombard V."/>
            <person name="Lucas S."/>
            <person name="Lundell T."/>
            <person name="Martin R."/>
            <person name="McLaughlin D.J."/>
            <person name="Morgenstern I."/>
            <person name="Morin E."/>
            <person name="Murat C."/>
            <person name="Nagy L.G."/>
            <person name="Nolan M."/>
            <person name="Ohm R.A."/>
            <person name="Patyshakuliyeva A."/>
            <person name="Rokas A."/>
            <person name="Ruiz-Duenas F.J."/>
            <person name="Sabat G."/>
            <person name="Salamov A."/>
            <person name="Samejima M."/>
            <person name="Schmutz J."/>
            <person name="Slot J.C."/>
            <person name="St John F."/>
            <person name="Stenlid J."/>
            <person name="Sun H."/>
            <person name="Sun S."/>
            <person name="Syed K."/>
            <person name="Tsang A."/>
            <person name="Wiebenga A."/>
            <person name="Young D."/>
            <person name="Pisabarro A."/>
            <person name="Eastwood D.C."/>
            <person name="Martin F."/>
            <person name="Cullen D."/>
            <person name="Grigoriev I.V."/>
            <person name="Hibbett D.S."/>
        </authorList>
    </citation>
    <scope>NUCLEOTIDE SEQUENCE [LARGE SCALE GENOMIC DNA]</scope>
    <source>
        <strain evidence="5 6">MD-104</strain>
    </source>
</reference>
<organism evidence="5 6">
    <name type="scientific">Wolfiporia cocos (strain MD-104)</name>
    <name type="common">Brown rot fungus</name>
    <dbReference type="NCBI Taxonomy" id="742152"/>
    <lineage>
        <taxon>Eukaryota</taxon>
        <taxon>Fungi</taxon>
        <taxon>Dikarya</taxon>
        <taxon>Basidiomycota</taxon>
        <taxon>Agaricomycotina</taxon>
        <taxon>Agaricomycetes</taxon>
        <taxon>Polyporales</taxon>
        <taxon>Phaeolaceae</taxon>
        <taxon>Wolfiporia</taxon>
    </lineage>
</organism>
<dbReference type="AlphaFoldDB" id="A0A2H3JA89"/>
<dbReference type="OrthoDB" id="3687641at2759"/>
<dbReference type="InterPro" id="IPR021765">
    <property type="entry name" value="UstYa-like"/>
</dbReference>
<gene>
    <name evidence="5" type="ORF">WOLCODRAFT_110565</name>
</gene>
<feature type="transmembrane region" description="Helical" evidence="4">
    <location>
        <begin position="9"/>
        <end position="29"/>
    </location>
</feature>
<protein>
    <recommendedName>
        <fullName evidence="7">Oxidase ustYa</fullName>
    </recommendedName>
</protein>
<dbReference type="GO" id="GO:0043386">
    <property type="term" value="P:mycotoxin biosynthetic process"/>
    <property type="evidence" value="ECO:0007669"/>
    <property type="project" value="InterPro"/>
</dbReference>
<evidence type="ECO:0000256" key="2">
    <source>
        <dbReference type="ARBA" id="ARBA00023002"/>
    </source>
</evidence>
<keyword evidence="6" id="KW-1185">Reference proteome</keyword>
<evidence type="ECO:0000313" key="6">
    <source>
        <dbReference type="Proteomes" id="UP000218811"/>
    </source>
</evidence>
<accession>A0A2H3JA89</accession>
<name>A0A2H3JA89_WOLCO</name>
<dbReference type="EMBL" id="KB467954">
    <property type="protein sequence ID" value="PCH39116.1"/>
    <property type="molecule type" value="Genomic_DNA"/>
</dbReference>
<evidence type="ECO:0000256" key="1">
    <source>
        <dbReference type="ARBA" id="ARBA00004685"/>
    </source>
</evidence>
<keyword evidence="2" id="KW-0560">Oxidoreductase</keyword>
<keyword evidence="4" id="KW-0812">Transmembrane</keyword>
<comment type="similarity">
    <text evidence="3">Belongs to the ustYa family.</text>
</comment>
<dbReference type="Proteomes" id="UP000218811">
    <property type="component" value="Unassembled WGS sequence"/>
</dbReference>
<evidence type="ECO:0000313" key="5">
    <source>
        <dbReference type="EMBL" id="PCH39116.1"/>
    </source>
</evidence>
<comment type="pathway">
    <text evidence="1">Mycotoxin biosynthesis.</text>
</comment>
<dbReference type="STRING" id="742152.A0A2H3JA89"/>
<keyword evidence="4" id="KW-0472">Membrane</keyword>
<evidence type="ECO:0008006" key="7">
    <source>
        <dbReference type="Google" id="ProtNLM"/>
    </source>
</evidence>
<sequence length="218" mass="24040">MHRSVHKHYVVPVSVVHAGITALLASILLNTAGTLIHGWPTFTDGLRGLTTSTGLPSRLPIVSPPVAMEVIDSERYGMHDDNDWASVIPNGHGFVRLGEGESGAYYAVSMYHQMHCLNSFRKMFNGRNESRADHDGAHALHCLTYLRQMVLCSADITLEPAFSTSNVDGRKTQAAYGTGVAHVCRDWVQAREWVEDNYKSWIDEDRVFVATEASAVNG</sequence>
<evidence type="ECO:0000256" key="4">
    <source>
        <dbReference type="SAM" id="Phobius"/>
    </source>
</evidence>
<evidence type="ECO:0000256" key="3">
    <source>
        <dbReference type="ARBA" id="ARBA00035112"/>
    </source>
</evidence>
<keyword evidence="4" id="KW-1133">Transmembrane helix</keyword>
<proteinExistence type="inferred from homology"/>
<dbReference type="PANTHER" id="PTHR33365">
    <property type="entry name" value="YALI0B05434P"/>
    <property type="match status" value="1"/>
</dbReference>
<dbReference type="GO" id="GO:0016491">
    <property type="term" value="F:oxidoreductase activity"/>
    <property type="evidence" value="ECO:0007669"/>
    <property type="project" value="UniProtKB-KW"/>
</dbReference>
<dbReference type="Pfam" id="PF11807">
    <property type="entry name" value="UstYa"/>
    <property type="match status" value="1"/>
</dbReference>